<proteinExistence type="predicted"/>
<dbReference type="RefSeq" id="WP_269265178.1">
    <property type="nucleotide sequence ID" value="NZ_CP098248.1"/>
</dbReference>
<dbReference type="SUPFAM" id="SSF51735">
    <property type="entry name" value="NAD(P)-binding Rossmann-fold domains"/>
    <property type="match status" value="1"/>
</dbReference>
<reference evidence="1" key="1">
    <citation type="journal article" date="2022" name="Front. Microbiol.">
        <title>New perspectives on an old grouping: The genomic and phenotypic variability of Oxalobacter formigenes and the implications for calcium oxalate stone prevention.</title>
        <authorList>
            <person name="Chmiel J.A."/>
            <person name="Carr C."/>
            <person name="Stuivenberg G.A."/>
            <person name="Venema R."/>
            <person name="Chanyi R.M."/>
            <person name="Al K.F."/>
            <person name="Giguere D."/>
            <person name="Say H."/>
            <person name="Akouris P.P."/>
            <person name="Dominguez Romero S.A."/>
            <person name="Kwong A."/>
            <person name="Tai V."/>
            <person name="Koval S.F."/>
            <person name="Razvi H."/>
            <person name="Bjazevic J."/>
            <person name="Burton J.P."/>
        </authorList>
    </citation>
    <scope>NUCLEOTIDE SEQUENCE</scope>
    <source>
        <strain evidence="1">HOxNP-1</strain>
    </source>
</reference>
<evidence type="ECO:0008006" key="3">
    <source>
        <dbReference type="Google" id="ProtNLM"/>
    </source>
</evidence>
<dbReference type="EMBL" id="CP098248">
    <property type="protein sequence ID" value="WAV97673.1"/>
    <property type="molecule type" value="Genomic_DNA"/>
</dbReference>
<accession>A0ABY7JJ88</accession>
<evidence type="ECO:0000313" key="1">
    <source>
        <dbReference type="EMBL" id="WAV97673.1"/>
    </source>
</evidence>
<organism evidence="1 2">
    <name type="scientific">Oxalobacter aliiformigenes</name>
    <dbReference type="NCBI Taxonomy" id="2946593"/>
    <lineage>
        <taxon>Bacteria</taxon>
        <taxon>Pseudomonadati</taxon>
        <taxon>Pseudomonadota</taxon>
        <taxon>Betaproteobacteria</taxon>
        <taxon>Burkholderiales</taxon>
        <taxon>Oxalobacteraceae</taxon>
        <taxon>Oxalobacter</taxon>
    </lineage>
</organism>
<name>A0ABY7JJ88_9BURK</name>
<protein>
    <recommendedName>
        <fullName evidence="3">NAD-dependent epimerase/dehydratase domain-containing protein</fullName>
    </recommendedName>
</protein>
<keyword evidence="2" id="KW-1185">Reference proteome</keyword>
<evidence type="ECO:0000313" key="2">
    <source>
        <dbReference type="Proteomes" id="UP001164794"/>
    </source>
</evidence>
<dbReference type="InterPro" id="IPR036291">
    <property type="entry name" value="NAD(P)-bd_dom_sf"/>
</dbReference>
<sequence length="104" mass="11855">MDEKKLRKSEKSCQKKNAMCATVIGTAGRIGTYLIPMLVDNGYETTAITRTLSPPYEDAPAWHKVDRVLPDREKNPEFICKLNEMKPDIIVDLVNFNIEETEIL</sequence>
<gene>
    <name evidence="1" type="ORF">NB645_02750</name>
</gene>
<dbReference type="Proteomes" id="UP001164794">
    <property type="component" value="Chromosome"/>
</dbReference>